<keyword evidence="2 5" id="KW-0378">Hydrolase</keyword>
<keyword evidence="8" id="KW-1185">Reference proteome</keyword>
<dbReference type="RefSeq" id="XP_034015026.1">
    <property type="nucleotide sequence ID" value="XM_034154770.1"/>
</dbReference>
<organism evidence="7 8">
    <name type="scientific">Diutina rugosa</name>
    <name type="common">Yeast</name>
    <name type="synonym">Candida rugosa</name>
    <dbReference type="NCBI Taxonomy" id="5481"/>
    <lineage>
        <taxon>Eukaryota</taxon>
        <taxon>Fungi</taxon>
        <taxon>Dikarya</taxon>
        <taxon>Ascomycota</taxon>
        <taxon>Saccharomycotina</taxon>
        <taxon>Pichiomycetes</taxon>
        <taxon>Debaryomycetaceae</taxon>
        <taxon>Diutina</taxon>
    </lineage>
</organism>
<keyword evidence="4" id="KW-0547">Nucleotide-binding</keyword>
<keyword evidence="6" id="KW-0812">Transmembrane</keyword>
<dbReference type="PROSITE" id="PS01238">
    <property type="entry name" value="GDA1_CD39_NTPASE"/>
    <property type="match status" value="1"/>
</dbReference>
<name>A0A642UZI4_DIURU</name>
<evidence type="ECO:0008006" key="9">
    <source>
        <dbReference type="Google" id="ProtNLM"/>
    </source>
</evidence>
<dbReference type="Pfam" id="PF01150">
    <property type="entry name" value="GDA1_CD39"/>
    <property type="match status" value="1"/>
</dbReference>
<dbReference type="AlphaFoldDB" id="A0A642UZI4"/>
<reference evidence="7 8" key="1">
    <citation type="submission" date="2019-07" db="EMBL/GenBank/DDBJ databases">
        <title>Genome assembly of two rare yeast pathogens: Diutina rugosa and Trichomonascus ciferrii.</title>
        <authorList>
            <person name="Mixao V."/>
            <person name="Saus E."/>
            <person name="Hansen A."/>
            <person name="Lass-Flor C."/>
            <person name="Gabaldon T."/>
        </authorList>
    </citation>
    <scope>NUCLEOTIDE SEQUENCE [LARGE SCALE GENOMIC DNA]</scope>
    <source>
        <strain evidence="7 8">CBS 613</strain>
    </source>
</reference>
<evidence type="ECO:0000256" key="3">
    <source>
        <dbReference type="PIRSR" id="PIRSR600407-1"/>
    </source>
</evidence>
<keyword evidence="6" id="KW-0472">Membrane</keyword>
<dbReference type="VEuPathDB" id="FungiDB:DIURU_000215"/>
<comment type="caution">
    <text evidence="7">The sequence shown here is derived from an EMBL/GenBank/DDBJ whole genome shotgun (WGS) entry which is preliminary data.</text>
</comment>
<evidence type="ECO:0000256" key="2">
    <source>
        <dbReference type="ARBA" id="ARBA00022801"/>
    </source>
</evidence>
<dbReference type="OMA" id="ENPFHRH"/>
<dbReference type="Proteomes" id="UP000449547">
    <property type="component" value="Unassembled WGS sequence"/>
</dbReference>
<dbReference type="Gene3D" id="3.30.420.40">
    <property type="match status" value="1"/>
</dbReference>
<evidence type="ECO:0000313" key="7">
    <source>
        <dbReference type="EMBL" id="KAA8908426.1"/>
    </source>
</evidence>
<dbReference type="InterPro" id="IPR000407">
    <property type="entry name" value="GDA1_CD39_NTPase"/>
</dbReference>
<evidence type="ECO:0000256" key="4">
    <source>
        <dbReference type="PIRSR" id="PIRSR600407-2"/>
    </source>
</evidence>
<accession>A0A642UZI4</accession>
<evidence type="ECO:0000256" key="5">
    <source>
        <dbReference type="RuleBase" id="RU003833"/>
    </source>
</evidence>
<dbReference type="GO" id="GO:0016020">
    <property type="term" value="C:membrane"/>
    <property type="evidence" value="ECO:0007669"/>
    <property type="project" value="TreeGrafter"/>
</dbReference>
<gene>
    <name evidence="7" type="ORF">DIURU_000215</name>
</gene>
<dbReference type="OrthoDB" id="6372431at2759"/>
<protein>
    <recommendedName>
        <fullName evidence="9">Golgi apyrase</fullName>
    </recommendedName>
</protein>
<proteinExistence type="inferred from homology"/>
<dbReference type="GO" id="GO:0005524">
    <property type="term" value="F:ATP binding"/>
    <property type="evidence" value="ECO:0007669"/>
    <property type="project" value="UniProtKB-KW"/>
</dbReference>
<feature type="binding site" evidence="4">
    <location>
        <begin position="167"/>
        <end position="171"/>
    </location>
    <ligand>
        <name>ATP</name>
        <dbReference type="ChEBI" id="CHEBI:30616"/>
    </ligand>
</feature>
<dbReference type="GO" id="GO:0006256">
    <property type="term" value="P:UDP catabolic process"/>
    <property type="evidence" value="ECO:0007669"/>
    <property type="project" value="TreeGrafter"/>
</dbReference>
<dbReference type="GO" id="GO:0046036">
    <property type="term" value="P:CTP metabolic process"/>
    <property type="evidence" value="ECO:0007669"/>
    <property type="project" value="TreeGrafter"/>
</dbReference>
<evidence type="ECO:0000313" key="8">
    <source>
        <dbReference type="Proteomes" id="UP000449547"/>
    </source>
</evidence>
<feature type="active site" description="Proton acceptor" evidence="3">
    <location>
        <position position="136"/>
    </location>
</feature>
<evidence type="ECO:0000256" key="1">
    <source>
        <dbReference type="ARBA" id="ARBA00009283"/>
    </source>
</evidence>
<evidence type="ECO:0000256" key="6">
    <source>
        <dbReference type="SAM" id="Phobius"/>
    </source>
</evidence>
<dbReference type="GO" id="GO:0005794">
    <property type="term" value="C:Golgi apparatus"/>
    <property type="evidence" value="ECO:0007669"/>
    <property type="project" value="TreeGrafter"/>
</dbReference>
<dbReference type="EMBL" id="SWFT01000008">
    <property type="protein sequence ID" value="KAA8908426.1"/>
    <property type="molecule type" value="Genomic_DNA"/>
</dbReference>
<dbReference type="GO" id="GO:0004382">
    <property type="term" value="F:GDP phosphatase activity"/>
    <property type="evidence" value="ECO:0007669"/>
    <property type="project" value="TreeGrafter"/>
</dbReference>
<dbReference type="Gene3D" id="3.30.420.150">
    <property type="entry name" value="Exopolyphosphatase. Domain 2"/>
    <property type="match status" value="1"/>
</dbReference>
<dbReference type="GO" id="GO:0017111">
    <property type="term" value="F:ribonucleoside triphosphate phosphatase activity"/>
    <property type="evidence" value="ECO:0007669"/>
    <property type="project" value="TreeGrafter"/>
</dbReference>
<comment type="similarity">
    <text evidence="1 5">Belongs to the GDA1/CD39 NTPase family.</text>
</comment>
<dbReference type="PANTHER" id="PTHR11782">
    <property type="entry name" value="ADENOSINE/GUANOSINE DIPHOSPHATASE"/>
    <property type="match status" value="1"/>
</dbReference>
<dbReference type="GO" id="GO:0045134">
    <property type="term" value="F:UDP phosphatase activity"/>
    <property type="evidence" value="ECO:0007669"/>
    <property type="project" value="TreeGrafter"/>
</dbReference>
<sequence length="612" mass="67200">MTQYGIVVDSGSSGSRLQIYQWHLDNDEGPPHPPRITHESDWHIKISPGVSSFADSPGKVWSQHYQQLMEFAAARIPSAAHAETPVFVLATAGMRLLPEDKRNKLTSTICSSLKQHTSFHVGECDDFVQVIDGETEGTYGWLALNYLMNGLDGSNNSSTVGFMDMGGASTQVAFAPSNPEEVERHNEDISTVVLRNTDGSLSKWRVFVETWLGFGANVARETYLNQLVQSSRPDTGATTVYDACMPRGASTTHNGVTVAGVGNYDACMRTIYPLLNKHIPCKEEPCLFNGIHAPKLDFDKDKFVGVSEYWYTANDVFGSGGEYNYHVFNEKVKQYCESEWKEIIANHEAGGYNGLDPEKFLSKACFKASWVLSVLHEGFSLPRLGIDISEDVAGHADDAVTHEKVPSAFSSASDVDGDEISWTLGKMVLFASSQVPPSAEDQPNVDNESAVGIYPASISGKRFIGGGGEMVRGLPNPTKSHSISLIPLIMLVVILGVIWHRRPQAVKRVMTKGKRFGDKFRRLFKAQSAYQQYESAAINLEEGLVPPHSSSPSVRSSPMLGPQSQFLRTRSTISLAEEVPLPRSASAAFLSRPFPMRSFTSNNASKEDIHHD</sequence>
<feature type="transmembrane region" description="Helical" evidence="6">
    <location>
        <begin position="482"/>
        <end position="500"/>
    </location>
</feature>
<dbReference type="PANTHER" id="PTHR11782:SF121">
    <property type="entry name" value="NUCLEOSIDE-DIPHOSPHATASE MIG-23"/>
    <property type="match status" value="1"/>
</dbReference>
<keyword evidence="4" id="KW-0067">ATP-binding</keyword>
<dbReference type="GeneID" id="54778868"/>
<keyword evidence="6" id="KW-1133">Transmembrane helix</keyword>